<evidence type="ECO:0000313" key="4">
    <source>
        <dbReference type="EMBL" id="KAK0516182.1"/>
    </source>
</evidence>
<dbReference type="AlphaFoldDB" id="A0AA39R790"/>
<dbReference type="Pfam" id="PF07250">
    <property type="entry name" value="Glyoxal_oxid_N"/>
    <property type="match status" value="1"/>
</dbReference>
<evidence type="ECO:0000256" key="1">
    <source>
        <dbReference type="ARBA" id="ARBA00022729"/>
    </source>
</evidence>
<dbReference type="Gene3D" id="2.130.10.80">
    <property type="entry name" value="Galactose oxidase/kelch, beta-propeller"/>
    <property type="match status" value="1"/>
</dbReference>
<gene>
    <name evidence="4" type="ORF">JMJ35_000785</name>
</gene>
<sequence length="702" mass="73476">MQPTVLRLLALLAASATYVNALAPAQIVPSSVPNSKSVQGASVSNGGLNTEGVETLDGMALDAIPEGRSAEAVMSSAITPAAWTATADSYQAGNPPSNVLDGNTNTFWHTQYSPTTAQLPHYLIIDMQQNYLINSIAYIPRQDGNSNGNVGEHTIQTSTDGVNYGTPVAMGTYADNNMTKTTIFDATTARYVKFTALTEAGNRGPWSSCATFSIFQTTTAAPPNGQGVWSPTIDFPLVPVSMGLDHGSGNVLVWSSYAASTFGGSPGGNTLTATYNPSTGIVSQRNITNTGHDMFCEGLSIDSTGRFVATGGNSDYKTSIYSPAYDAWTAAAQMHVPRGYASQATLSNGNIFMIGGSWAGGVGGKNGELFSPTANTWTQLSGAPVAPMLTNDAQGVYRADNHAMLFGWKNGYVFQAGPSRTMNWYGTAGAGSQATAGVRGNDNDAMCGDAVMYDATQGKILVVGGATSYQGVNATANAHIVTINGPNSVATVQNINPMWYKRIFANAVVLPTGKVFITGGQIYGQPFSDATSQLQPEIWDPVSTTFTKLAANSIPRNYHSTAILMADGTVLSGGGGLCGACATNHYDAQVFSPPYLFNTDGSRATRPVITNSPGQVAVGGTLTATTNGPVTAWSLIRIATTTHTVNTDQRRIPLFPSSNNGNTYTMPLPTDPGIMLPGYYLLFAMNSAGVPSVGKFVWVPVP</sequence>
<protein>
    <recommendedName>
        <fullName evidence="3">F5/8 type C domain-containing protein</fullName>
    </recommendedName>
</protein>
<reference evidence="4" key="1">
    <citation type="submission" date="2023-03" db="EMBL/GenBank/DDBJ databases">
        <title>Complete genome of Cladonia borealis.</title>
        <authorList>
            <person name="Park H."/>
        </authorList>
    </citation>
    <scope>NUCLEOTIDE SEQUENCE</scope>
    <source>
        <strain evidence="4">ANT050790</strain>
    </source>
</reference>
<dbReference type="InterPro" id="IPR014756">
    <property type="entry name" value="Ig_E-set"/>
</dbReference>
<feature type="domain" description="F5/8 type C" evidence="3">
    <location>
        <begin position="66"/>
        <end position="198"/>
    </location>
</feature>
<dbReference type="InterPro" id="IPR000421">
    <property type="entry name" value="FA58C"/>
</dbReference>
<dbReference type="Gene3D" id="2.60.40.10">
    <property type="entry name" value="Immunoglobulins"/>
    <property type="match status" value="1"/>
</dbReference>
<dbReference type="Pfam" id="PF00754">
    <property type="entry name" value="F5_F8_type_C"/>
    <property type="match status" value="1"/>
</dbReference>
<organism evidence="4 5">
    <name type="scientific">Cladonia borealis</name>
    <dbReference type="NCBI Taxonomy" id="184061"/>
    <lineage>
        <taxon>Eukaryota</taxon>
        <taxon>Fungi</taxon>
        <taxon>Dikarya</taxon>
        <taxon>Ascomycota</taxon>
        <taxon>Pezizomycotina</taxon>
        <taxon>Lecanoromycetes</taxon>
        <taxon>OSLEUM clade</taxon>
        <taxon>Lecanoromycetidae</taxon>
        <taxon>Lecanorales</taxon>
        <taxon>Lecanorineae</taxon>
        <taxon>Cladoniaceae</taxon>
        <taxon>Cladonia</taxon>
    </lineage>
</organism>
<dbReference type="SMART" id="SM00612">
    <property type="entry name" value="Kelch"/>
    <property type="match status" value="3"/>
</dbReference>
<dbReference type="Gene3D" id="2.60.120.260">
    <property type="entry name" value="Galactose-binding domain-like"/>
    <property type="match status" value="1"/>
</dbReference>
<dbReference type="PROSITE" id="PS50022">
    <property type="entry name" value="FA58C_3"/>
    <property type="match status" value="1"/>
</dbReference>
<dbReference type="InterPro" id="IPR015202">
    <property type="entry name" value="GO-like_E_set"/>
</dbReference>
<feature type="signal peptide" evidence="2">
    <location>
        <begin position="1"/>
        <end position="21"/>
    </location>
</feature>
<dbReference type="PANTHER" id="PTHR32208:SF68">
    <property type="entry name" value="GALACTOSE OXIDASE"/>
    <property type="match status" value="1"/>
</dbReference>
<dbReference type="EMBL" id="JAFEKC020000002">
    <property type="protein sequence ID" value="KAK0516182.1"/>
    <property type="molecule type" value="Genomic_DNA"/>
</dbReference>
<dbReference type="InterPro" id="IPR037293">
    <property type="entry name" value="Gal_Oxidase_central_sf"/>
</dbReference>
<keyword evidence="5" id="KW-1185">Reference proteome</keyword>
<accession>A0AA39R790</accession>
<dbReference type="InterPro" id="IPR013783">
    <property type="entry name" value="Ig-like_fold"/>
</dbReference>
<dbReference type="SUPFAM" id="SSF50965">
    <property type="entry name" value="Galactose oxidase, central domain"/>
    <property type="match status" value="1"/>
</dbReference>
<dbReference type="Pfam" id="PF09118">
    <property type="entry name" value="GO-like_E_set"/>
    <property type="match status" value="1"/>
</dbReference>
<dbReference type="PANTHER" id="PTHR32208">
    <property type="entry name" value="SECRETED PROTEIN-RELATED"/>
    <property type="match status" value="1"/>
</dbReference>
<keyword evidence="1 2" id="KW-0732">Signal</keyword>
<dbReference type="InterPro" id="IPR006652">
    <property type="entry name" value="Kelch_1"/>
</dbReference>
<dbReference type="InterPro" id="IPR008979">
    <property type="entry name" value="Galactose-bd-like_sf"/>
</dbReference>
<evidence type="ECO:0000313" key="5">
    <source>
        <dbReference type="Proteomes" id="UP001166286"/>
    </source>
</evidence>
<evidence type="ECO:0000259" key="3">
    <source>
        <dbReference type="PROSITE" id="PS50022"/>
    </source>
</evidence>
<dbReference type="Proteomes" id="UP001166286">
    <property type="component" value="Unassembled WGS sequence"/>
</dbReference>
<name>A0AA39R790_9LECA</name>
<dbReference type="InterPro" id="IPR009880">
    <property type="entry name" value="Glyoxal_oxidase_N"/>
</dbReference>
<dbReference type="InterPro" id="IPR011043">
    <property type="entry name" value="Gal_Oxase/kelch_b-propeller"/>
</dbReference>
<evidence type="ECO:0000256" key="2">
    <source>
        <dbReference type="SAM" id="SignalP"/>
    </source>
</evidence>
<proteinExistence type="predicted"/>
<dbReference type="CDD" id="cd02851">
    <property type="entry name" value="E_set_GO_C"/>
    <property type="match status" value="1"/>
</dbReference>
<dbReference type="SUPFAM" id="SSF49785">
    <property type="entry name" value="Galactose-binding domain-like"/>
    <property type="match status" value="1"/>
</dbReference>
<dbReference type="SUPFAM" id="SSF81296">
    <property type="entry name" value="E set domains"/>
    <property type="match status" value="1"/>
</dbReference>
<feature type="chain" id="PRO_5041242989" description="F5/8 type C domain-containing protein" evidence="2">
    <location>
        <begin position="22"/>
        <end position="702"/>
    </location>
</feature>
<comment type="caution">
    <text evidence="4">The sequence shown here is derived from an EMBL/GenBank/DDBJ whole genome shotgun (WGS) entry which is preliminary data.</text>
</comment>